<dbReference type="InterPro" id="IPR024752">
    <property type="entry name" value="Myb/SANT-like_dom"/>
</dbReference>
<dbReference type="PANTHER" id="PTHR46929:SF4">
    <property type="entry name" value="MYB_SANT-LIKE DOMAIN-CONTAINING PROTEIN"/>
    <property type="match status" value="1"/>
</dbReference>
<sequence length="101" mass="11717">MDLIILNAMVEEARRGSRIDDSWTTQGYTNAGLSTIKKNHVKNRQKIFKDRQREVHDLFGGLSGFTWNHTTKHFEVEDEVWNDLIKAKPSAAKWRVNPPKP</sequence>
<keyword evidence="3" id="KW-1185">Reference proteome</keyword>
<accession>V7BPA9</accession>
<feature type="domain" description="Myb/SANT-like" evidence="1">
    <location>
        <begin position="2"/>
        <end position="83"/>
    </location>
</feature>
<organism evidence="2 3">
    <name type="scientific">Phaseolus vulgaris</name>
    <name type="common">Kidney bean</name>
    <name type="synonym">French bean</name>
    <dbReference type="NCBI Taxonomy" id="3885"/>
    <lineage>
        <taxon>Eukaryota</taxon>
        <taxon>Viridiplantae</taxon>
        <taxon>Streptophyta</taxon>
        <taxon>Embryophyta</taxon>
        <taxon>Tracheophyta</taxon>
        <taxon>Spermatophyta</taxon>
        <taxon>Magnoliopsida</taxon>
        <taxon>eudicotyledons</taxon>
        <taxon>Gunneridae</taxon>
        <taxon>Pentapetalae</taxon>
        <taxon>rosids</taxon>
        <taxon>fabids</taxon>
        <taxon>Fabales</taxon>
        <taxon>Fabaceae</taxon>
        <taxon>Papilionoideae</taxon>
        <taxon>50 kb inversion clade</taxon>
        <taxon>NPAAA clade</taxon>
        <taxon>indigoferoid/millettioid clade</taxon>
        <taxon>Phaseoleae</taxon>
        <taxon>Phaseolus</taxon>
    </lineage>
</organism>
<evidence type="ECO:0000259" key="1">
    <source>
        <dbReference type="Pfam" id="PF12776"/>
    </source>
</evidence>
<dbReference type="EMBL" id="CM002293">
    <property type="protein sequence ID" value="ESW18416.1"/>
    <property type="molecule type" value="Genomic_DNA"/>
</dbReference>
<dbReference type="Gramene" id="ESW18416">
    <property type="protein sequence ID" value="ESW18416"/>
    <property type="gene ID" value="PHAVU_006G039300g"/>
</dbReference>
<dbReference type="SMR" id="V7BPA9"/>
<proteinExistence type="predicted"/>
<dbReference type="OrthoDB" id="611564at2759"/>
<dbReference type="PANTHER" id="PTHR46929">
    <property type="entry name" value="EXPRESSED PROTEIN"/>
    <property type="match status" value="1"/>
</dbReference>
<dbReference type="Pfam" id="PF12776">
    <property type="entry name" value="Myb_DNA-bind_3"/>
    <property type="match status" value="1"/>
</dbReference>
<evidence type="ECO:0000313" key="3">
    <source>
        <dbReference type="Proteomes" id="UP000000226"/>
    </source>
</evidence>
<gene>
    <name evidence="2" type="ORF">PHAVU_006G039300g</name>
</gene>
<dbReference type="Proteomes" id="UP000000226">
    <property type="component" value="Chromosome 6"/>
</dbReference>
<name>V7BPA9_PHAVU</name>
<reference evidence="3" key="1">
    <citation type="journal article" date="2014" name="Nat. Genet.">
        <title>A reference genome for common bean and genome-wide analysis of dual domestications.</title>
        <authorList>
            <person name="Schmutz J."/>
            <person name="McClean P.E."/>
            <person name="Mamidi S."/>
            <person name="Wu G.A."/>
            <person name="Cannon S.B."/>
            <person name="Grimwood J."/>
            <person name="Jenkins J."/>
            <person name="Shu S."/>
            <person name="Song Q."/>
            <person name="Chavarro C."/>
            <person name="Torres-Torres M."/>
            <person name="Geffroy V."/>
            <person name="Moghaddam S.M."/>
            <person name="Gao D."/>
            <person name="Abernathy B."/>
            <person name="Barry K."/>
            <person name="Blair M."/>
            <person name="Brick M.A."/>
            <person name="Chovatia M."/>
            <person name="Gepts P."/>
            <person name="Goodstein D.M."/>
            <person name="Gonzales M."/>
            <person name="Hellsten U."/>
            <person name="Hyten D.L."/>
            <person name="Jia G."/>
            <person name="Kelly J.D."/>
            <person name="Kudrna D."/>
            <person name="Lee R."/>
            <person name="Richard M.M."/>
            <person name="Miklas P.N."/>
            <person name="Osorno J.M."/>
            <person name="Rodrigues J."/>
            <person name="Thareau V."/>
            <person name="Urrea C.A."/>
            <person name="Wang M."/>
            <person name="Yu Y."/>
            <person name="Zhang M."/>
            <person name="Wing R.A."/>
            <person name="Cregan P.B."/>
            <person name="Rokhsar D.S."/>
            <person name="Jackson S.A."/>
        </authorList>
    </citation>
    <scope>NUCLEOTIDE SEQUENCE [LARGE SCALE GENOMIC DNA]</scope>
    <source>
        <strain evidence="3">cv. G19833</strain>
    </source>
</reference>
<evidence type="ECO:0000313" key="2">
    <source>
        <dbReference type="EMBL" id="ESW18416.1"/>
    </source>
</evidence>
<dbReference type="AlphaFoldDB" id="V7BPA9"/>
<protein>
    <recommendedName>
        <fullName evidence="1">Myb/SANT-like domain-containing protein</fullName>
    </recommendedName>
</protein>